<reference evidence="3" key="1">
    <citation type="submission" date="2025-08" db="UniProtKB">
        <authorList>
            <consortium name="RefSeq"/>
        </authorList>
    </citation>
    <scope>IDENTIFICATION</scope>
    <source>
        <strain evidence="3">11010-0011.00</strain>
        <tissue evidence="3">Whole body</tissue>
    </source>
</reference>
<feature type="region of interest" description="Disordered" evidence="1">
    <location>
        <begin position="204"/>
        <end position="377"/>
    </location>
</feature>
<dbReference type="OrthoDB" id="7883923at2759"/>
<keyword evidence="2" id="KW-1185">Reference proteome</keyword>
<evidence type="ECO:0000313" key="3">
    <source>
        <dbReference type="RefSeq" id="XP_030370963.1"/>
    </source>
</evidence>
<dbReference type="RefSeq" id="XP_030370963.1">
    <property type="nucleotide sequence ID" value="XM_030515103.1"/>
</dbReference>
<feature type="region of interest" description="Disordered" evidence="1">
    <location>
        <begin position="386"/>
        <end position="405"/>
    </location>
</feature>
<feature type="compositionally biased region" description="Basic residues" evidence="1">
    <location>
        <begin position="333"/>
        <end position="344"/>
    </location>
</feature>
<dbReference type="GeneID" id="115621450"/>
<evidence type="ECO:0000313" key="2">
    <source>
        <dbReference type="Proteomes" id="UP000504634"/>
    </source>
</evidence>
<dbReference type="AlphaFoldDB" id="A0A6J2T769"/>
<gene>
    <name evidence="3" type="primary">LOC115621450</name>
</gene>
<dbReference type="Proteomes" id="UP000504634">
    <property type="component" value="Unplaced"/>
</dbReference>
<feature type="compositionally biased region" description="Basic residues" evidence="1">
    <location>
        <begin position="386"/>
        <end position="396"/>
    </location>
</feature>
<protein>
    <submittedName>
        <fullName evidence="3">Uncharacterized protein LOC115621450</fullName>
    </submittedName>
</protein>
<proteinExistence type="predicted"/>
<evidence type="ECO:0000256" key="1">
    <source>
        <dbReference type="SAM" id="MobiDB-lite"/>
    </source>
</evidence>
<accession>A0A6J2T769</accession>
<sequence length="405" mass="46647">MSWLLSAWRKCCAFALTPLSLNRRVRFSPSTLASDRERTIRNIASPVPFQNFLNEVRLVALDDMGKERMSLRESSMMRRSASRLWAIMPEHKKNRYRELAANSERTRTILLRAKSKANLNDMRKIEMTQVHKYPTAPPPKIDEPVCQSTSLDLQAHIEDLMAPPVKEWINENYDEYGVDHSQWVVGGDHYRHSRSRERVIPKQMVEPFLSSKRSSSFQPLKRTPSPMPILSRRAQKRKHPSNSDLKLIADSDTKKGSKLQKRSSSDSASSNIFKAIVSRTPANKSRSKRSGSSILIRQRSKDGSTNLSPEKPMISPTRQPVQQRFNREDAVGRKKRRTKRRPKSSLKSNPPTPKRSGNHIIQPKPKATSRPSLEDTIRETILSYPSRKKRTSHKKLKSELEFMYQ</sequence>
<name>A0A6J2T769_DROLE</name>
<organism evidence="2 3">
    <name type="scientific">Drosophila lebanonensis</name>
    <name type="common">Fruit fly</name>
    <name type="synonym">Scaptodrosophila lebanonensis</name>
    <dbReference type="NCBI Taxonomy" id="7225"/>
    <lineage>
        <taxon>Eukaryota</taxon>
        <taxon>Metazoa</taxon>
        <taxon>Ecdysozoa</taxon>
        <taxon>Arthropoda</taxon>
        <taxon>Hexapoda</taxon>
        <taxon>Insecta</taxon>
        <taxon>Pterygota</taxon>
        <taxon>Neoptera</taxon>
        <taxon>Endopterygota</taxon>
        <taxon>Diptera</taxon>
        <taxon>Brachycera</taxon>
        <taxon>Muscomorpha</taxon>
        <taxon>Ephydroidea</taxon>
        <taxon>Drosophilidae</taxon>
        <taxon>Scaptodrosophila</taxon>
    </lineage>
</organism>
<feature type="compositionally biased region" description="Polar residues" evidence="1">
    <location>
        <begin position="280"/>
        <end position="295"/>
    </location>
</feature>